<proteinExistence type="predicted"/>
<dbReference type="Proteomes" id="UP001215280">
    <property type="component" value="Unassembled WGS sequence"/>
</dbReference>
<protein>
    <recommendedName>
        <fullName evidence="3">F-box domain-containing protein</fullName>
    </recommendedName>
</protein>
<evidence type="ECO:0000313" key="1">
    <source>
        <dbReference type="EMBL" id="KAJ7730695.1"/>
    </source>
</evidence>
<accession>A0AAD7MT19</accession>
<dbReference type="Gene3D" id="3.80.10.10">
    <property type="entry name" value="Ribonuclease Inhibitor"/>
    <property type="match status" value="1"/>
</dbReference>
<dbReference type="SUPFAM" id="SSF52047">
    <property type="entry name" value="RNI-like"/>
    <property type="match status" value="1"/>
</dbReference>
<sequence>MESPFKEILYTDTIPSDVEAQSIRDFLVGLREEMAALTEEIITTQALLDQLTRKRAILDEFVAAHVALVSPVHGLPADIMQEIFVASLPSGRNSIMTEQDAPLLLCHVCRLWKSLALSTPRLWASLHISVPSNDRTLSSITGAVSGWLSRSGILPLSISVASRETHDPPTMLLNTLIGFSLRWGHISFAFHTYQSLDPLASLSPADVPILRTVAVKGFGVFVVDFLPRSPDAESNNFRFMGSTSIHSITCPNLLSLSIPLQWEQLRQLCVPGGPGTSMSAEMAFGILQKCPLLETCLLEITPGPDPPATLCRMEHMRNLRVSATHGGAEFFDHLITPNLACLEYTSYEGLACIPILTSSPPLERLILRAFPMPTETFLEALSLVPTLRQLLIAAEPWLLPALALDGNNPDPLAMLSLNRTDTGDVLCPNLEQLELRNLGAMSDETLFEFIMGRGALEGVSRLSSIQALFPRPMQINIIPLLQPLIDDGLAVSLDYPSFPSLSYSPSKGLEQNGADWAPVLEFKQGW</sequence>
<reference evidence="1" key="1">
    <citation type="submission" date="2023-03" db="EMBL/GenBank/DDBJ databases">
        <title>Massive genome expansion in bonnet fungi (Mycena s.s.) driven by repeated elements and novel gene families across ecological guilds.</title>
        <authorList>
            <consortium name="Lawrence Berkeley National Laboratory"/>
            <person name="Harder C.B."/>
            <person name="Miyauchi S."/>
            <person name="Viragh M."/>
            <person name="Kuo A."/>
            <person name="Thoen E."/>
            <person name="Andreopoulos B."/>
            <person name="Lu D."/>
            <person name="Skrede I."/>
            <person name="Drula E."/>
            <person name="Henrissat B."/>
            <person name="Morin E."/>
            <person name="Kohler A."/>
            <person name="Barry K."/>
            <person name="LaButti K."/>
            <person name="Morin E."/>
            <person name="Salamov A."/>
            <person name="Lipzen A."/>
            <person name="Mereny Z."/>
            <person name="Hegedus B."/>
            <person name="Baldrian P."/>
            <person name="Stursova M."/>
            <person name="Weitz H."/>
            <person name="Taylor A."/>
            <person name="Grigoriev I.V."/>
            <person name="Nagy L.G."/>
            <person name="Martin F."/>
            <person name="Kauserud H."/>
        </authorList>
    </citation>
    <scope>NUCLEOTIDE SEQUENCE</scope>
    <source>
        <strain evidence="1">CBHHK188m</strain>
    </source>
</reference>
<name>A0AAD7MT19_9AGAR</name>
<organism evidence="1 2">
    <name type="scientific">Mycena maculata</name>
    <dbReference type="NCBI Taxonomy" id="230809"/>
    <lineage>
        <taxon>Eukaryota</taxon>
        <taxon>Fungi</taxon>
        <taxon>Dikarya</taxon>
        <taxon>Basidiomycota</taxon>
        <taxon>Agaricomycotina</taxon>
        <taxon>Agaricomycetes</taxon>
        <taxon>Agaricomycetidae</taxon>
        <taxon>Agaricales</taxon>
        <taxon>Marasmiineae</taxon>
        <taxon>Mycenaceae</taxon>
        <taxon>Mycena</taxon>
    </lineage>
</organism>
<dbReference type="AlphaFoldDB" id="A0AAD7MT19"/>
<dbReference type="EMBL" id="JARJLG010000188">
    <property type="protein sequence ID" value="KAJ7730695.1"/>
    <property type="molecule type" value="Genomic_DNA"/>
</dbReference>
<gene>
    <name evidence="1" type="ORF">DFH07DRAFT_945363</name>
</gene>
<evidence type="ECO:0008006" key="3">
    <source>
        <dbReference type="Google" id="ProtNLM"/>
    </source>
</evidence>
<dbReference type="InterPro" id="IPR032675">
    <property type="entry name" value="LRR_dom_sf"/>
</dbReference>
<evidence type="ECO:0000313" key="2">
    <source>
        <dbReference type="Proteomes" id="UP001215280"/>
    </source>
</evidence>
<keyword evidence="2" id="KW-1185">Reference proteome</keyword>
<comment type="caution">
    <text evidence="1">The sequence shown here is derived from an EMBL/GenBank/DDBJ whole genome shotgun (WGS) entry which is preliminary data.</text>
</comment>